<dbReference type="EMBL" id="MU274909">
    <property type="protein sequence ID" value="KAI0089934.1"/>
    <property type="molecule type" value="Genomic_DNA"/>
</dbReference>
<name>A0ACB8U745_9APHY</name>
<dbReference type="Proteomes" id="UP001055072">
    <property type="component" value="Unassembled WGS sequence"/>
</dbReference>
<evidence type="ECO:0000313" key="1">
    <source>
        <dbReference type="EMBL" id="KAI0089934.1"/>
    </source>
</evidence>
<evidence type="ECO:0000313" key="2">
    <source>
        <dbReference type="Proteomes" id="UP001055072"/>
    </source>
</evidence>
<accession>A0ACB8U745</accession>
<protein>
    <submittedName>
        <fullName evidence="1">Kinase-like domain-containing protein</fullName>
    </submittedName>
</protein>
<reference evidence="1" key="1">
    <citation type="journal article" date="2021" name="Environ. Microbiol.">
        <title>Gene family expansions and transcriptome signatures uncover fungal adaptations to wood decay.</title>
        <authorList>
            <person name="Hage H."/>
            <person name="Miyauchi S."/>
            <person name="Viragh M."/>
            <person name="Drula E."/>
            <person name="Min B."/>
            <person name="Chaduli D."/>
            <person name="Navarro D."/>
            <person name="Favel A."/>
            <person name="Norest M."/>
            <person name="Lesage-Meessen L."/>
            <person name="Balint B."/>
            <person name="Merenyi Z."/>
            <person name="de Eugenio L."/>
            <person name="Morin E."/>
            <person name="Martinez A.T."/>
            <person name="Baldrian P."/>
            <person name="Stursova M."/>
            <person name="Martinez M.J."/>
            <person name="Novotny C."/>
            <person name="Magnuson J.K."/>
            <person name="Spatafora J.W."/>
            <person name="Maurice S."/>
            <person name="Pangilinan J."/>
            <person name="Andreopoulos W."/>
            <person name="LaButti K."/>
            <person name="Hundley H."/>
            <person name="Na H."/>
            <person name="Kuo A."/>
            <person name="Barry K."/>
            <person name="Lipzen A."/>
            <person name="Henrissat B."/>
            <person name="Riley R."/>
            <person name="Ahrendt S."/>
            <person name="Nagy L.G."/>
            <person name="Grigoriev I.V."/>
            <person name="Martin F."/>
            <person name="Rosso M.N."/>
        </authorList>
    </citation>
    <scope>NUCLEOTIDE SEQUENCE</scope>
    <source>
        <strain evidence="1">CBS 384.51</strain>
    </source>
</reference>
<gene>
    <name evidence="1" type="ORF">BDY19DRAFT_941551</name>
</gene>
<keyword evidence="2" id="KW-1185">Reference proteome</keyword>
<comment type="caution">
    <text evidence="1">The sequence shown here is derived from an EMBL/GenBank/DDBJ whole genome shotgun (WGS) entry which is preliminary data.</text>
</comment>
<organism evidence="1 2">
    <name type="scientific">Irpex rosettiformis</name>
    <dbReference type="NCBI Taxonomy" id="378272"/>
    <lineage>
        <taxon>Eukaryota</taxon>
        <taxon>Fungi</taxon>
        <taxon>Dikarya</taxon>
        <taxon>Basidiomycota</taxon>
        <taxon>Agaricomycotina</taxon>
        <taxon>Agaricomycetes</taxon>
        <taxon>Polyporales</taxon>
        <taxon>Irpicaceae</taxon>
        <taxon>Irpex</taxon>
    </lineage>
</organism>
<sequence>MSKEIQVYMKIFRSPHPNVCPFYGCVRDGSRVSALALKRISHELPFVWRCAKNPVSKLSILRGVRRGLEHLHSLGIVHNDINRANVCLDESLRPVIIDFDSALGEGEPMEGRGGTPGWFRKSQLSLKENDMFGLGQLAKWLDGWEAVVEHEIEPEFPSSWTEDYLAPKMIAIATPSTLYKHVLSQAFLSARARVMLLNDNPLSTLLQVSASPMDERLSFAPAHSHDEFAEAWARAGRGLRSDEIDVALYPISSDILCKGSDEQRQLEAMIATIPRNLRPRRVQPCLVLFDTNSSIASQRDLRKLEVVLDTLVRNCWNDNDSQKAMESDRPTSNTGYIFQNFAFVQPGGWFSWNRLRVQLWQTSLEVTPCFGKTPHLVATDNLLDFVLEPPETRCSIWGAFGNVVRSVVGIDDFTLFTFVSAQAALTSYFIYKLAWNR</sequence>
<proteinExistence type="predicted"/>